<sequence>MALMALQLLGFLLGMLGFFGTVIAMVMPQWRCADYVGPNIITAMAYMKGLWMECVWNSAGVYQCETHRSSLGLPKDLQAARGLMVMSCLSSILAITLAATGMECTRCVHRAPAKRALAIAGASCFAIAGLLCLVTVSWTTSEVMQNLSNPLLPDALKFEVGQAVYVGFVSASLSLTGGAVFCLFCGDSKKNIPQSHNAFQAPNYHPPAEWNHALSHYSTSSSGYRLSDYVNSSKKKETRGF</sequence>
<evidence type="ECO:0000256" key="9">
    <source>
        <dbReference type="SAM" id="SignalP"/>
    </source>
</evidence>
<evidence type="ECO:0000256" key="1">
    <source>
        <dbReference type="ARBA" id="ARBA00008295"/>
    </source>
</evidence>
<keyword evidence="3 8" id="KW-1003">Cell membrane</keyword>
<dbReference type="GO" id="GO:0005886">
    <property type="term" value="C:plasma membrane"/>
    <property type="evidence" value="ECO:0007669"/>
    <property type="project" value="UniProtKB-SubCell"/>
</dbReference>
<dbReference type="PANTHER" id="PTHR12002">
    <property type="entry name" value="CLAUDIN"/>
    <property type="match status" value="1"/>
</dbReference>
<dbReference type="AlphaFoldDB" id="A0A3B3QF35"/>
<dbReference type="PRINTS" id="PR01077">
    <property type="entry name" value="CLAUDIN"/>
</dbReference>
<protein>
    <recommendedName>
        <fullName evidence="8">Claudin</fullName>
    </recommendedName>
</protein>
<keyword evidence="4 8" id="KW-0812">Transmembrane</keyword>
<dbReference type="PRINTS" id="PR01385">
    <property type="entry name" value="CLAUDIN14"/>
</dbReference>
<dbReference type="GO" id="GO:0005198">
    <property type="term" value="F:structural molecule activity"/>
    <property type="evidence" value="ECO:0007669"/>
    <property type="project" value="InterPro"/>
</dbReference>
<keyword evidence="11" id="KW-1185">Reference proteome</keyword>
<reference evidence="10" key="2">
    <citation type="submission" date="2025-09" db="UniProtKB">
        <authorList>
            <consortium name="Ensembl"/>
        </authorList>
    </citation>
    <scope>IDENTIFICATION</scope>
</reference>
<evidence type="ECO:0000256" key="5">
    <source>
        <dbReference type="ARBA" id="ARBA00022949"/>
    </source>
</evidence>
<feature type="chain" id="PRO_5017234325" description="Claudin" evidence="9">
    <location>
        <begin position="25"/>
        <end position="241"/>
    </location>
</feature>
<feature type="transmembrane region" description="Helical" evidence="8">
    <location>
        <begin position="160"/>
        <end position="185"/>
    </location>
</feature>
<organism evidence="10 11">
    <name type="scientific">Paramormyrops kingsleyae</name>
    <dbReference type="NCBI Taxonomy" id="1676925"/>
    <lineage>
        <taxon>Eukaryota</taxon>
        <taxon>Metazoa</taxon>
        <taxon>Chordata</taxon>
        <taxon>Craniata</taxon>
        <taxon>Vertebrata</taxon>
        <taxon>Euteleostomi</taxon>
        <taxon>Actinopterygii</taxon>
        <taxon>Neopterygii</taxon>
        <taxon>Teleostei</taxon>
        <taxon>Osteoglossocephala</taxon>
        <taxon>Osteoglossomorpha</taxon>
        <taxon>Osteoglossiformes</taxon>
        <taxon>Mormyridae</taxon>
        <taxon>Paramormyrops</taxon>
    </lineage>
</organism>
<feature type="transmembrane region" description="Helical" evidence="8">
    <location>
        <begin position="83"/>
        <end position="104"/>
    </location>
</feature>
<dbReference type="Gene3D" id="1.20.140.150">
    <property type="match status" value="1"/>
</dbReference>
<dbReference type="Pfam" id="PF00822">
    <property type="entry name" value="PMP22_Claudin"/>
    <property type="match status" value="1"/>
</dbReference>
<keyword evidence="5 8" id="KW-0965">Cell junction</keyword>
<evidence type="ECO:0000256" key="6">
    <source>
        <dbReference type="ARBA" id="ARBA00022989"/>
    </source>
</evidence>
<dbReference type="Ensembl" id="ENSPKIT00000027998.1">
    <property type="protein sequence ID" value="ENSPKIP00000004026.1"/>
    <property type="gene ID" value="ENSPKIG00000021295.1"/>
</dbReference>
<evidence type="ECO:0000313" key="10">
    <source>
        <dbReference type="Ensembl" id="ENSPKIP00000004026.1"/>
    </source>
</evidence>
<evidence type="ECO:0000313" key="11">
    <source>
        <dbReference type="Proteomes" id="UP000261540"/>
    </source>
</evidence>
<evidence type="ECO:0000256" key="8">
    <source>
        <dbReference type="RuleBase" id="RU060637"/>
    </source>
</evidence>
<dbReference type="InterPro" id="IPR006187">
    <property type="entry name" value="Claudin"/>
</dbReference>
<dbReference type="STRING" id="1676925.ENSPKIP00000004026"/>
<dbReference type="FunFam" id="1.20.140.150:FF:000001">
    <property type="entry name" value="Claudin"/>
    <property type="match status" value="1"/>
</dbReference>
<comment type="similarity">
    <text evidence="1 8">Belongs to the claudin family.</text>
</comment>
<feature type="transmembrane region" description="Helical" evidence="8">
    <location>
        <begin position="116"/>
        <end position="140"/>
    </location>
</feature>
<dbReference type="Proteomes" id="UP000261540">
    <property type="component" value="Unplaced"/>
</dbReference>
<keyword evidence="9" id="KW-0732">Signal</keyword>
<dbReference type="InterPro" id="IPR017974">
    <property type="entry name" value="Claudin_CS"/>
</dbReference>
<comment type="function">
    <text evidence="8">Claudins function as major constituents of the tight junction complexes that regulate the permeability of epithelia.</text>
</comment>
<comment type="subcellular location">
    <subcellularLocation>
        <location evidence="8">Cell junction</location>
        <location evidence="8">Tight junction</location>
    </subcellularLocation>
    <subcellularLocation>
        <location evidence="8">Cell membrane</location>
        <topology evidence="8">Multi-pass membrane protein</topology>
    </subcellularLocation>
</comment>
<feature type="signal peptide" evidence="9">
    <location>
        <begin position="1"/>
        <end position="24"/>
    </location>
</feature>
<name>A0A3B3QF35_9TELE</name>
<comment type="caution">
    <text evidence="8">Lacks conserved residue(s) required for the propagation of feature annotation.</text>
</comment>
<evidence type="ECO:0000256" key="7">
    <source>
        <dbReference type="ARBA" id="ARBA00023136"/>
    </source>
</evidence>
<accession>A0A3B3QF35</accession>
<keyword evidence="7 8" id="KW-0472">Membrane</keyword>
<proteinExistence type="inferred from homology"/>
<evidence type="ECO:0000256" key="3">
    <source>
        <dbReference type="ARBA" id="ARBA00022475"/>
    </source>
</evidence>
<dbReference type="PROSITE" id="PS01346">
    <property type="entry name" value="CLAUDIN"/>
    <property type="match status" value="1"/>
</dbReference>
<evidence type="ECO:0000256" key="2">
    <source>
        <dbReference type="ARBA" id="ARBA00022427"/>
    </source>
</evidence>
<dbReference type="InterPro" id="IPR004031">
    <property type="entry name" value="PMP22/EMP/MP20/Claudin"/>
</dbReference>
<keyword evidence="2 8" id="KW-0796">Tight junction</keyword>
<dbReference type="GO" id="GO:0005923">
    <property type="term" value="C:bicellular tight junction"/>
    <property type="evidence" value="ECO:0007669"/>
    <property type="project" value="UniProtKB-SubCell"/>
</dbReference>
<evidence type="ECO:0000256" key="4">
    <source>
        <dbReference type="ARBA" id="ARBA00022692"/>
    </source>
</evidence>
<keyword evidence="6 8" id="KW-1133">Transmembrane helix</keyword>
<dbReference type="GeneTree" id="ENSGT00940000161312"/>
<reference evidence="10" key="1">
    <citation type="submission" date="2025-08" db="UniProtKB">
        <authorList>
            <consortium name="Ensembl"/>
        </authorList>
    </citation>
    <scope>IDENTIFICATION</scope>
</reference>